<dbReference type="HOGENOM" id="CLU_014393_5_0_1"/>
<dbReference type="GO" id="GO:0005739">
    <property type="term" value="C:mitochondrion"/>
    <property type="evidence" value="ECO:0007669"/>
    <property type="project" value="TreeGrafter"/>
</dbReference>
<dbReference type="CDD" id="cd24088">
    <property type="entry name" value="ASKHA_NBD_GLK1-2_fungi"/>
    <property type="match status" value="1"/>
</dbReference>
<dbReference type="SUPFAM" id="SSF53067">
    <property type="entry name" value="Actin-like ATPase domain"/>
    <property type="match status" value="2"/>
</dbReference>
<dbReference type="PROSITE" id="PS51748">
    <property type="entry name" value="HEXOKINASE_2"/>
    <property type="match status" value="1"/>
</dbReference>
<evidence type="ECO:0000256" key="6">
    <source>
        <dbReference type="ARBA" id="ARBA00022840"/>
    </source>
</evidence>
<accession>J7S489</accession>
<dbReference type="GO" id="GO:0005524">
    <property type="term" value="F:ATP binding"/>
    <property type="evidence" value="ECO:0007669"/>
    <property type="project" value="UniProtKB-UniRule"/>
</dbReference>
<dbReference type="InterPro" id="IPR043129">
    <property type="entry name" value="ATPase_NBD"/>
</dbReference>
<organism evidence="11 12">
    <name type="scientific">Huiozyma naganishii (strain ATCC MYA-139 / BCRC 22969 / CBS 8797 / KCTC 17520 / NBRC 10181 / NCYC 3082 / Yp74L-3)</name>
    <name type="common">Yeast</name>
    <name type="synonym">Kazachstania naganishii</name>
    <dbReference type="NCBI Taxonomy" id="1071383"/>
    <lineage>
        <taxon>Eukaryota</taxon>
        <taxon>Fungi</taxon>
        <taxon>Dikarya</taxon>
        <taxon>Ascomycota</taxon>
        <taxon>Saccharomycotina</taxon>
        <taxon>Saccharomycetes</taxon>
        <taxon>Saccharomycetales</taxon>
        <taxon>Saccharomycetaceae</taxon>
        <taxon>Huiozyma</taxon>
    </lineage>
</organism>
<dbReference type="InterPro" id="IPR019807">
    <property type="entry name" value="Hexokinase_BS"/>
</dbReference>
<dbReference type="eggNOG" id="KOG1369">
    <property type="taxonomic scope" value="Eukaryota"/>
</dbReference>
<comment type="similarity">
    <text evidence="2 8">Belongs to the hexokinase family.</text>
</comment>
<dbReference type="EMBL" id="HE978316">
    <property type="protein sequence ID" value="CCK69154.1"/>
    <property type="molecule type" value="Genomic_DNA"/>
</dbReference>
<dbReference type="OMA" id="YPNFEGY"/>
<keyword evidence="7 8" id="KW-0324">Glycolysis</keyword>
<dbReference type="InterPro" id="IPR022673">
    <property type="entry name" value="Hexokinase_C"/>
</dbReference>
<dbReference type="GO" id="GO:0005829">
    <property type="term" value="C:cytosol"/>
    <property type="evidence" value="ECO:0007669"/>
    <property type="project" value="TreeGrafter"/>
</dbReference>
<evidence type="ECO:0000256" key="5">
    <source>
        <dbReference type="ARBA" id="ARBA00022777"/>
    </source>
</evidence>
<dbReference type="FunFam" id="3.30.420.40:FF:000034">
    <property type="entry name" value="Phosphotransferase"/>
    <property type="match status" value="1"/>
</dbReference>
<evidence type="ECO:0000256" key="7">
    <source>
        <dbReference type="ARBA" id="ARBA00023152"/>
    </source>
</evidence>
<evidence type="ECO:0000256" key="3">
    <source>
        <dbReference type="ARBA" id="ARBA00022679"/>
    </source>
</evidence>
<dbReference type="RefSeq" id="XP_022463400.1">
    <property type="nucleotide sequence ID" value="XM_022606734.1"/>
</dbReference>
<dbReference type="UniPathway" id="UPA00109">
    <property type="reaction ID" value="UER00180"/>
</dbReference>
<dbReference type="Pfam" id="PF03727">
    <property type="entry name" value="Hexokinase_2"/>
    <property type="match status" value="1"/>
</dbReference>
<gene>
    <name evidence="11" type="primary">KNAG0C00400</name>
    <name evidence="11" type="ordered locus">KNAG_0C00400</name>
</gene>
<dbReference type="Gene3D" id="3.40.367.20">
    <property type="match status" value="1"/>
</dbReference>
<keyword evidence="12" id="KW-1185">Reference proteome</keyword>
<evidence type="ECO:0000256" key="1">
    <source>
        <dbReference type="ARBA" id="ARBA00004888"/>
    </source>
</evidence>
<dbReference type="KEGG" id="kng:KNAG_0C00400"/>
<dbReference type="GO" id="GO:0001678">
    <property type="term" value="P:intracellular glucose homeostasis"/>
    <property type="evidence" value="ECO:0007669"/>
    <property type="project" value="InterPro"/>
</dbReference>
<reference evidence="11 12" key="1">
    <citation type="journal article" date="2011" name="Proc. Natl. Acad. Sci. U.S.A.">
        <title>Evolutionary erosion of yeast sex chromosomes by mating-type switching accidents.</title>
        <authorList>
            <person name="Gordon J.L."/>
            <person name="Armisen D."/>
            <person name="Proux-Wera E."/>
            <person name="Oheigeartaigh S.S."/>
            <person name="Byrne K.P."/>
            <person name="Wolfe K.H."/>
        </authorList>
    </citation>
    <scope>NUCLEOTIDE SEQUENCE [LARGE SCALE GENOMIC DNA]</scope>
    <source>
        <strain evidence="12">ATCC MYA-139 / BCRC 22969 / CBS 8797 / CCRC 22969 / KCTC 17520 / NBRC 10181 / NCYC 3082</strain>
    </source>
</reference>
<dbReference type="Pfam" id="PF00349">
    <property type="entry name" value="Hexokinase_1"/>
    <property type="match status" value="1"/>
</dbReference>
<dbReference type="GeneID" id="34524834"/>
<dbReference type="EC" id="2.7.1.-" evidence="8"/>
<name>J7S489_HUIN7</name>
<dbReference type="STRING" id="1071383.J7S489"/>
<evidence type="ECO:0000256" key="2">
    <source>
        <dbReference type="ARBA" id="ARBA00009225"/>
    </source>
</evidence>
<dbReference type="PROSITE" id="PS00378">
    <property type="entry name" value="HEXOKINASE_1"/>
    <property type="match status" value="1"/>
</dbReference>
<comment type="pathway">
    <text evidence="1">Carbohydrate degradation; glycolysis; D-glyceraldehyde 3-phosphate and glycerone phosphate from D-glucose: step 1/4.</text>
</comment>
<sequence length="500" mass="54960">MSFEDLHKATAHQLSAAVDSICKDFEVDAAKLDELTAYFIEQMEKGLAPIQDKQTDKGLPMIPTFVTGSPNGTEQGVLLAADLGGTNFRVCSVTLNGDHTYSMEQMKSKIPDELLEDENVTSDDLFGYLARRTAVFLKKYHPDAIAPKAGGAAAESLKLGFTFSYPVDQTSLNSGSLIRWTKGFNIPDTVGKDVVQLYQDQLTEQGLDMVNVVALTNDTVGTFLSHCYTSNNTDSLTSGEISEPTIGCIFGTGTNGCYMEEISKITKLSDDAREKLLKEGKTHMVINTEWGSFDNELKHLPTTKYDIDIDQKYTPNPGFHLFEKRVSGMFLGEVLRNVLVDLHARGLIFAQYRTQAQLPHRLQTPFELDSEVLSHIEIDDSTGLRETELSLLQSLRLPTSPSERKEIQKLVRAISRRSAYLAAVPIAAITIKTGVLNKRYHGEVEIGCDGSVVEYYPGFRSMLRHALALSPLGSEGERKVHLRLAKDGSGVGAALCALVA</sequence>
<keyword evidence="6 8" id="KW-0067">ATP-binding</keyword>
<dbReference type="GO" id="GO:0008865">
    <property type="term" value="F:fructokinase activity"/>
    <property type="evidence" value="ECO:0007669"/>
    <property type="project" value="TreeGrafter"/>
</dbReference>
<dbReference type="InterPro" id="IPR001312">
    <property type="entry name" value="Hexokinase"/>
</dbReference>
<proteinExistence type="inferred from homology"/>
<evidence type="ECO:0000256" key="4">
    <source>
        <dbReference type="ARBA" id="ARBA00022741"/>
    </source>
</evidence>
<evidence type="ECO:0000256" key="8">
    <source>
        <dbReference type="RuleBase" id="RU362007"/>
    </source>
</evidence>
<reference evidence="12" key="2">
    <citation type="submission" date="2012-08" db="EMBL/GenBank/DDBJ databases">
        <title>Genome sequence of Kazachstania naganishii.</title>
        <authorList>
            <person name="Gordon J.L."/>
            <person name="Armisen D."/>
            <person name="Proux-Wera E."/>
            <person name="OhEigeartaigh S.S."/>
            <person name="Byrne K.P."/>
            <person name="Wolfe K.H."/>
        </authorList>
    </citation>
    <scope>NUCLEOTIDE SEQUENCE [LARGE SCALE GENOMIC DNA]</scope>
    <source>
        <strain evidence="12">ATCC MYA-139 / BCRC 22969 / CBS 8797 / CCRC 22969 / KCTC 17520 / NBRC 10181 / NCYC 3082</strain>
    </source>
</reference>
<dbReference type="InterPro" id="IPR022672">
    <property type="entry name" value="Hexokinase_N"/>
</dbReference>
<dbReference type="FunFam" id="3.40.367.20:FF:000006">
    <property type="entry name" value="Phosphotransferase"/>
    <property type="match status" value="1"/>
</dbReference>
<dbReference type="Gene3D" id="3.30.420.40">
    <property type="match status" value="1"/>
</dbReference>
<keyword evidence="4 8" id="KW-0547">Nucleotide-binding</keyword>
<feature type="domain" description="Hexokinase C-terminal" evidence="10">
    <location>
        <begin position="246"/>
        <end position="499"/>
    </location>
</feature>
<keyword evidence="3 8" id="KW-0808">Transferase</keyword>
<dbReference type="Proteomes" id="UP000006310">
    <property type="component" value="Chromosome 3"/>
</dbReference>
<dbReference type="GO" id="GO:0005536">
    <property type="term" value="F:D-glucose binding"/>
    <property type="evidence" value="ECO:0007669"/>
    <property type="project" value="InterPro"/>
</dbReference>
<evidence type="ECO:0000313" key="11">
    <source>
        <dbReference type="EMBL" id="CCK69154.1"/>
    </source>
</evidence>
<keyword evidence="5 8" id="KW-0418">Kinase</keyword>
<dbReference type="OrthoDB" id="419537at2759"/>
<evidence type="ECO:0000259" key="9">
    <source>
        <dbReference type="Pfam" id="PF00349"/>
    </source>
</evidence>
<evidence type="ECO:0000259" key="10">
    <source>
        <dbReference type="Pfam" id="PF03727"/>
    </source>
</evidence>
<evidence type="ECO:0000313" key="12">
    <source>
        <dbReference type="Proteomes" id="UP000006310"/>
    </source>
</evidence>
<dbReference type="PANTHER" id="PTHR19443">
    <property type="entry name" value="HEXOKINASE"/>
    <property type="match status" value="1"/>
</dbReference>
<dbReference type="GO" id="GO:0006096">
    <property type="term" value="P:glycolytic process"/>
    <property type="evidence" value="ECO:0007669"/>
    <property type="project" value="UniProtKB-UniPathway"/>
</dbReference>
<dbReference type="AlphaFoldDB" id="J7S489"/>
<dbReference type="GO" id="GO:0004340">
    <property type="term" value="F:glucokinase activity"/>
    <property type="evidence" value="ECO:0007669"/>
    <property type="project" value="TreeGrafter"/>
</dbReference>
<dbReference type="PRINTS" id="PR00475">
    <property type="entry name" value="HEXOKINASE"/>
</dbReference>
<feature type="domain" description="Hexokinase N-terminal" evidence="9">
    <location>
        <begin position="18"/>
        <end position="228"/>
    </location>
</feature>
<protein>
    <recommendedName>
        <fullName evidence="8">Phosphotransferase</fullName>
        <ecNumber evidence="8">2.7.1.-</ecNumber>
    </recommendedName>
</protein>
<dbReference type="GO" id="GO:0006006">
    <property type="term" value="P:glucose metabolic process"/>
    <property type="evidence" value="ECO:0007669"/>
    <property type="project" value="TreeGrafter"/>
</dbReference>
<dbReference type="PANTHER" id="PTHR19443:SF30">
    <property type="entry name" value="GLUCOKINASE-1-RELATED"/>
    <property type="match status" value="1"/>
</dbReference>